<proteinExistence type="predicted"/>
<dbReference type="InterPro" id="IPR005754">
    <property type="entry name" value="Sortase"/>
</dbReference>
<dbReference type="CDD" id="cd00004">
    <property type="entry name" value="Sortase"/>
    <property type="match status" value="1"/>
</dbReference>
<keyword evidence="1" id="KW-0378">Hydrolase</keyword>
<comment type="caution">
    <text evidence="2">The sequence shown here is derived from an EMBL/GenBank/DDBJ whole genome shotgun (WGS) entry which is preliminary data.</text>
</comment>
<dbReference type="Gene3D" id="2.40.260.10">
    <property type="entry name" value="Sortase"/>
    <property type="match status" value="1"/>
</dbReference>
<evidence type="ECO:0000313" key="2">
    <source>
        <dbReference type="EMBL" id="EJX03858.1"/>
    </source>
</evidence>
<name>J9GNF7_9ZZZZ</name>
<dbReference type="EMBL" id="AMCI01002006">
    <property type="protein sequence ID" value="EJX03858.1"/>
    <property type="molecule type" value="Genomic_DNA"/>
</dbReference>
<sequence>MEIPALELSLPIISEWNDIRLKQAPCRYQGSVYLDNLIIAGHNYKKHFGGLKNLQTGDTITFTDMDEHCFSYTVTAVEELDRTAIEAMKSGDWDLTLFTCTIGGKKRVTVRCEKNI</sequence>
<gene>
    <name evidence="2" type="ORF">EVA_08035</name>
</gene>
<accession>J9GNF7</accession>
<protein>
    <submittedName>
        <fullName evidence="2">Peptidase C60, sortase A and B</fullName>
    </submittedName>
</protein>
<reference evidence="2" key="1">
    <citation type="journal article" date="2012" name="PLoS ONE">
        <title>Gene sets for utilization of primary and secondary nutrition supplies in the distal gut of endangered iberian lynx.</title>
        <authorList>
            <person name="Alcaide M."/>
            <person name="Messina E."/>
            <person name="Richter M."/>
            <person name="Bargiela R."/>
            <person name="Peplies J."/>
            <person name="Huws S.A."/>
            <person name="Newbold C.J."/>
            <person name="Golyshin P.N."/>
            <person name="Simon M.A."/>
            <person name="Lopez G."/>
            <person name="Yakimov M.M."/>
            <person name="Ferrer M."/>
        </authorList>
    </citation>
    <scope>NUCLEOTIDE SEQUENCE</scope>
</reference>
<evidence type="ECO:0000256" key="1">
    <source>
        <dbReference type="ARBA" id="ARBA00022801"/>
    </source>
</evidence>
<dbReference type="InterPro" id="IPR023365">
    <property type="entry name" value="Sortase_dom-sf"/>
</dbReference>
<organism evidence="2">
    <name type="scientific">gut metagenome</name>
    <dbReference type="NCBI Taxonomy" id="749906"/>
    <lineage>
        <taxon>unclassified sequences</taxon>
        <taxon>metagenomes</taxon>
        <taxon>organismal metagenomes</taxon>
    </lineage>
</organism>
<dbReference type="GO" id="GO:0016787">
    <property type="term" value="F:hydrolase activity"/>
    <property type="evidence" value="ECO:0007669"/>
    <property type="project" value="UniProtKB-KW"/>
</dbReference>
<dbReference type="Pfam" id="PF04203">
    <property type="entry name" value="Sortase"/>
    <property type="match status" value="1"/>
</dbReference>
<dbReference type="AlphaFoldDB" id="J9GNF7"/>
<dbReference type="SUPFAM" id="SSF63817">
    <property type="entry name" value="Sortase"/>
    <property type="match status" value="1"/>
</dbReference>